<keyword evidence="2" id="KW-1185">Reference proteome</keyword>
<dbReference type="Proteomes" id="UP001083770">
    <property type="component" value="Unassembled WGS sequence"/>
</dbReference>
<dbReference type="EMBL" id="JAPWGW010000001">
    <property type="protein sequence ID" value="MCZ4297469.1"/>
    <property type="molecule type" value="Genomic_DNA"/>
</dbReference>
<reference evidence="1" key="1">
    <citation type="submission" date="2022-12" db="EMBL/GenBank/DDBJ databases">
        <title>Bacterial isolates from different developmental stages of Nematostella vectensis.</title>
        <authorList>
            <person name="Fraune S."/>
        </authorList>
    </citation>
    <scope>NUCLEOTIDE SEQUENCE</scope>
    <source>
        <strain evidence="1">G21632-S1</strain>
    </source>
</reference>
<comment type="caution">
    <text evidence="1">The sequence shown here is derived from an EMBL/GenBank/DDBJ whole genome shotgun (WGS) entry which is preliminary data.</text>
</comment>
<evidence type="ECO:0000313" key="2">
    <source>
        <dbReference type="Proteomes" id="UP001083770"/>
    </source>
</evidence>
<name>A0ABT4LSX9_9PROT</name>
<sequence length="133" mass="14884">MQLVALAFTLALALPSSPRERTHVSWLCDLNGASGILEAEYDTIKPNGEPASPPREALNEFIETGAGNVFYNGRLTLDDRNYVFSGENHIAEFTNTSTLERFHVHLRREGNILRLTEDLGEGKEKVYYCALLN</sequence>
<gene>
    <name evidence="1" type="ORF">O4G74_05295</name>
</gene>
<evidence type="ECO:0000313" key="1">
    <source>
        <dbReference type="EMBL" id="MCZ4297469.1"/>
    </source>
</evidence>
<accession>A0ABT4LSX9</accession>
<evidence type="ECO:0008006" key="3">
    <source>
        <dbReference type="Google" id="ProtNLM"/>
    </source>
</evidence>
<proteinExistence type="predicted"/>
<dbReference type="RefSeq" id="WP_269401607.1">
    <property type="nucleotide sequence ID" value="NZ_JAPWGW010000001.1"/>
</dbReference>
<organism evidence="1 2">
    <name type="scientific">Henriciella marina</name>
    <dbReference type="NCBI Taxonomy" id="453851"/>
    <lineage>
        <taxon>Bacteria</taxon>
        <taxon>Pseudomonadati</taxon>
        <taxon>Pseudomonadota</taxon>
        <taxon>Alphaproteobacteria</taxon>
        <taxon>Hyphomonadales</taxon>
        <taxon>Hyphomonadaceae</taxon>
        <taxon>Henriciella</taxon>
    </lineage>
</organism>
<protein>
    <recommendedName>
        <fullName evidence="3">Elongation factor P</fullName>
    </recommendedName>
</protein>